<name>A0A6P6UAT3_COFAR</name>
<dbReference type="PANTHER" id="PTHR31973:SF191">
    <property type="entry name" value="OS05G0489400 PROTEIN"/>
    <property type="match status" value="1"/>
</dbReference>
<proteinExistence type="predicted"/>
<organism evidence="1 2">
    <name type="scientific">Coffea arabica</name>
    <name type="common">Arabian coffee</name>
    <dbReference type="NCBI Taxonomy" id="13443"/>
    <lineage>
        <taxon>Eukaryota</taxon>
        <taxon>Viridiplantae</taxon>
        <taxon>Streptophyta</taxon>
        <taxon>Embryophyta</taxon>
        <taxon>Tracheophyta</taxon>
        <taxon>Spermatophyta</taxon>
        <taxon>Magnoliopsida</taxon>
        <taxon>eudicotyledons</taxon>
        <taxon>Gunneridae</taxon>
        <taxon>Pentapetalae</taxon>
        <taxon>asterids</taxon>
        <taxon>lamiids</taxon>
        <taxon>Gentianales</taxon>
        <taxon>Rubiaceae</taxon>
        <taxon>Ixoroideae</taxon>
        <taxon>Gardenieae complex</taxon>
        <taxon>Bertiereae - Coffeeae clade</taxon>
        <taxon>Coffeeae</taxon>
        <taxon>Coffea</taxon>
    </lineage>
</organism>
<accession>A0A6P6UAT3</accession>
<evidence type="ECO:0000313" key="1">
    <source>
        <dbReference type="Proteomes" id="UP001652660"/>
    </source>
</evidence>
<reference evidence="2" key="2">
    <citation type="submission" date="2025-08" db="UniProtKB">
        <authorList>
            <consortium name="RefSeq"/>
        </authorList>
    </citation>
    <scope>IDENTIFICATION</scope>
    <source>
        <tissue evidence="2">Leaves</tissue>
    </source>
</reference>
<evidence type="ECO:0000313" key="2">
    <source>
        <dbReference type="RefSeq" id="XP_027087574.1"/>
    </source>
</evidence>
<dbReference type="Proteomes" id="UP001652660">
    <property type="component" value="Chromosome 9c"/>
</dbReference>
<protein>
    <recommendedName>
        <fullName evidence="3">Transposase MuDR plant domain-containing protein</fullName>
    </recommendedName>
</protein>
<reference evidence="1" key="1">
    <citation type="journal article" date="2025" name="Foods">
        <title>Unveiling the Microbial Signatures of Arabica Coffee Cherries: Insights into Ripeness Specific Diversity, Functional Traits, and Implications for Quality and Safety.</title>
        <authorList>
            <consortium name="RefSeq"/>
            <person name="Tenea G.N."/>
            <person name="Cifuentes V."/>
            <person name="Reyes P."/>
            <person name="Cevallos-Vallejos M."/>
        </authorList>
    </citation>
    <scope>NUCLEOTIDE SEQUENCE [LARGE SCALE GENOMIC DNA]</scope>
</reference>
<dbReference type="RefSeq" id="XP_027087574.1">
    <property type="nucleotide sequence ID" value="XM_027231773.1"/>
</dbReference>
<dbReference type="PANTHER" id="PTHR31973">
    <property type="entry name" value="POLYPROTEIN, PUTATIVE-RELATED"/>
    <property type="match status" value="1"/>
</dbReference>
<evidence type="ECO:0008006" key="3">
    <source>
        <dbReference type="Google" id="ProtNLM"/>
    </source>
</evidence>
<sequence length="273" mass="32270">MRTKNENQFEGRYKRFVWDKFMIDPKFELEIKFESRQQFKIAVTEYGFKADKPVWTCKNDTKRVRTVCRDSCPWFVFASIERALGTSDLVIKTMHDVHENCNHAWKNKNMTSTWLSNKYMERIKSNTKMPVRELRQTVYEDYKVEIFEWVARKARAKTIQLIKGSTEAQYKKIWEYCNGIKKTHEGSTMEVMFTPFRLPTSNPRFMRLYCCIGPLKQGFKDGCRPIIGLDGCHLKDTYPGQLLTALGMDPNNSYWPIAWAVVEKETTEQWNGF</sequence>
<gene>
    <name evidence="2" type="primary">LOC113709021</name>
</gene>
<dbReference type="GeneID" id="113709021"/>
<dbReference type="OrthoDB" id="1746950at2759"/>
<keyword evidence="1" id="KW-1185">Reference proteome</keyword>
<dbReference type="AlphaFoldDB" id="A0A6P6UAT3"/>